<feature type="compositionally biased region" description="Basic and acidic residues" evidence="1">
    <location>
        <begin position="1098"/>
        <end position="1109"/>
    </location>
</feature>
<reference evidence="4 6" key="1">
    <citation type="submission" date="2018-10" db="EMBL/GenBank/DDBJ databases">
        <title>Genomic Encyclopedia of Archaeal and Bacterial Type Strains, Phase II (KMG-II): from individual species to whole genera.</title>
        <authorList>
            <person name="Goeker M."/>
        </authorList>
    </citation>
    <scope>NUCLEOTIDE SEQUENCE [LARGE SCALE GENOMIC DNA]</scope>
    <source>
        <strain evidence="4 6">DSM 19624</strain>
    </source>
</reference>
<feature type="compositionally biased region" description="Basic and acidic residues" evidence="1">
    <location>
        <begin position="1048"/>
        <end position="1076"/>
    </location>
</feature>
<evidence type="ECO:0000256" key="2">
    <source>
        <dbReference type="SAM" id="SignalP"/>
    </source>
</evidence>
<dbReference type="OrthoDB" id="1191296at2"/>
<evidence type="ECO:0000259" key="3">
    <source>
        <dbReference type="Pfam" id="PF20041"/>
    </source>
</evidence>
<organism evidence="4 6">
    <name type="scientific">Pedobacter alluvionis</name>
    <dbReference type="NCBI Taxonomy" id="475253"/>
    <lineage>
        <taxon>Bacteria</taxon>
        <taxon>Pseudomonadati</taxon>
        <taxon>Bacteroidota</taxon>
        <taxon>Sphingobacteriia</taxon>
        <taxon>Sphingobacteriales</taxon>
        <taxon>Sphingobacteriaceae</taxon>
        <taxon>Pedobacter</taxon>
    </lineage>
</organism>
<dbReference type="Gene3D" id="2.180.10.10">
    <property type="entry name" value="RHS repeat-associated core"/>
    <property type="match status" value="1"/>
</dbReference>
<feature type="region of interest" description="Disordered" evidence="1">
    <location>
        <begin position="1022"/>
        <end position="1136"/>
    </location>
</feature>
<keyword evidence="2" id="KW-0732">Signal</keyword>
<dbReference type="EMBL" id="SOPX01000003">
    <property type="protein sequence ID" value="TFB30220.1"/>
    <property type="molecule type" value="Genomic_DNA"/>
</dbReference>
<dbReference type="NCBIfam" id="TIGR03696">
    <property type="entry name" value="Rhs_assc_core"/>
    <property type="match status" value="1"/>
</dbReference>
<feature type="signal peptide" evidence="2">
    <location>
        <begin position="1"/>
        <end position="18"/>
    </location>
</feature>
<feature type="chain" id="PRO_5043792314" evidence="2">
    <location>
        <begin position="19"/>
        <end position="1136"/>
    </location>
</feature>
<evidence type="ECO:0000313" key="7">
    <source>
        <dbReference type="Proteomes" id="UP000297429"/>
    </source>
</evidence>
<comment type="caution">
    <text evidence="4">The sequence shown here is derived from an EMBL/GenBank/DDBJ whole genome shotgun (WGS) entry which is preliminary data.</text>
</comment>
<keyword evidence="7" id="KW-1185">Reference proteome</keyword>
<evidence type="ECO:0000313" key="5">
    <source>
        <dbReference type="EMBL" id="TFB30220.1"/>
    </source>
</evidence>
<dbReference type="AlphaFoldDB" id="A0A497Y0E0"/>
<proteinExistence type="predicted"/>
<feature type="compositionally biased region" description="Basic and acidic residues" evidence="1">
    <location>
        <begin position="1024"/>
        <end position="1039"/>
    </location>
</feature>
<gene>
    <name evidence="4" type="ORF">BCL90_3464</name>
    <name evidence="5" type="ORF">E3V97_18805</name>
</gene>
<reference evidence="5 7" key="2">
    <citation type="submission" date="2019-03" db="EMBL/GenBank/DDBJ databases">
        <authorList>
            <person name="He R.-H."/>
        </authorList>
    </citation>
    <scope>NUCLEOTIDE SEQUENCE [LARGE SCALE GENOMIC DNA]</scope>
    <source>
        <strain evidence="5 7">DSM 19624</strain>
    </source>
</reference>
<accession>A0A497Y0E0</accession>
<dbReference type="Pfam" id="PF20041">
    <property type="entry name" value="DUF6443"/>
    <property type="match status" value="1"/>
</dbReference>
<dbReference type="Proteomes" id="UP000297429">
    <property type="component" value="Unassembled WGS sequence"/>
</dbReference>
<dbReference type="RefSeq" id="WP_121285084.1">
    <property type="nucleotide sequence ID" value="NZ_RCCK01000012.1"/>
</dbReference>
<dbReference type="InterPro" id="IPR045619">
    <property type="entry name" value="DUF6443"/>
</dbReference>
<dbReference type="Proteomes" id="UP000273898">
    <property type="component" value="Unassembled WGS sequence"/>
</dbReference>
<evidence type="ECO:0000256" key="1">
    <source>
        <dbReference type="SAM" id="MobiDB-lite"/>
    </source>
</evidence>
<evidence type="ECO:0000313" key="4">
    <source>
        <dbReference type="EMBL" id="RLJ75116.1"/>
    </source>
</evidence>
<name>A0A497Y0E0_9SPHI</name>
<evidence type="ECO:0000313" key="6">
    <source>
        <dbReference type="Proteomes" id="UP000273898"/>
    </source>
</evidence>
<dbReference type="EMBL" id="RCCK01000012">
    <property type="protein sequence ID" value="RLJ75116.1"/>
    <property type="molecule type" value="Genomic_DNA"/>
</dbReference>
<feature type="compositionally biased region" description="Polar residues" evidence="1">
    <location>
        <begin position="1125"/>
        <end position="1136"/>
    </location>
</feature>
<protein>
    <submittedName>
        <fullName evidence="5">RHS repeat-associated core domain-containing protein</fullName>
    </submittedName>
    <submittedName>
        <fullName evidence="4">RHS repeat-associated protein</fullName>
    </submittedName>
</protein>
<feature type="domain" description="DUF6443" evidence="3">
    <location>
        <begin position="30"/>
        <end position="149"/>
    </location>
</feature>
<dbReference type="InterPro" id="IPR022385">
    <property type="entry name" value="Rhs_assc_core"/>
</dbReference>
<sequence>MKNIFILLLLFLAGLCNAQLTNTENYIQSTTCLDADCIKKSVTVEYFDGLGRSKQIVEVKASPAGKDVVTHLEYDGFGRQVKEFLPVPQSATQNGAIIPNPLANATNPNIYGSERIYAEKRLENSPLDRLQEQKKVGNDWANKPIKYEYSANSTGEIRKYVTTTTFVDGVMHSTVKVANDTGSTNGFYKENMIYKNTAKDEDGNTTIEFLNGDDQVLLSRKILSSTENADTYYVYNEYNLLAFIIPPKASEAIKSLVAGTSIPDDVLNNFCYQYRPDGDGRVAEKKIPNKGWEYFVYDKMDRLVLTQDAVLRTANNNFTQRGWIFNKYDRFGRLLYTGFFGSSDSRSTIQTAVNSMPGNAGNYEARTTTPFNLNGMDVFYTKDAFPTSSMTLLSVNYYDVYPAYSFNPPFPTQVYGQAILTDIPNNPATLYHSTKGLHVLTLLKNIENNGWTKNYNYYDKKGRIASTHSINHLGGYTKKENDLDFTGIIQHSKTYHKRLNAENERIVTETFEYDDQNRLLVHKHQVDNNSVEILAQNDYNELSQIKNKKIGGTASATPIQSIDYKYNIQGWLTKVNNPQSLGGKLFAYEVKFTNPINTSLAPAYYNGNIAEIDWISSTSSLKRYSYQYDAIGRLKSGIYSEPNASIPENNYYNEILSYDLNGNVTTLKRTRFLENHGAQQIDDLTYTYTGNRLNTVIDSSGNYMGYPDSSGNPITYDENANMKSHVDKSILQLNYNFLNLPNYIKFNEYVVRNDPFGSGLGTKYKNTTYLYRADGIKVKKVHEYFSGRAQSDASIATDYLDGFQYTAEGTGHVFTNLQFVPTSEGYYDFIQNKYFYQYKDQVGNVRLTYYKDALGNAAVDRSTDFYPFGLEFAGELNTNNSLSPKYLYAFQGQEKQQETGWHSFKWRNYDPSFVRFFNIDPLAETYAYQSPFNFSENAVVAHRELEGLEKSYTFYTPFGNIIFTSGAAGATSSSGPGLYETAKRNATNNWNGIVRHAGYNYNILKAGGTLAIVQGMRVLNSEGDDGKAESGKEKSEGKKAPNPHGAKGKPDHQAKVKELEEKAKAENPGKDVVTEKKIKKSGSNRRPDVQVVDPQTQETEKVYEAERKPNSTRNKKREEEYKNLNIPNETHPVGNQ</sequence>